<name>A0AAV0A4V0_PHORO</name>
<comment type="caution">
    <text evidence="2">The sequence shown here is derived from an EMBL/GenBank/DDBJ whole genome shotgun (WGS) entry which is preliminary data.</text>
</comment>
<accession>A0AAV0A4V0</accession>
<reference evidence="2" key="1">
    <citation type="submission" date="2022-06" db="EMBL/GenBank/DDBJ databases">
        <authorList>
            <person name="Andreotti S."/>
            <person name="Wyler E."/>
        </authorList>
    </citation>
    <scope>NUCLEOTIDE SEQUENCE</scope>
</reference>
<evidence type="ECO:0000313" key="2">
    <source>
        <dbReference type="EMBL" id="CAH7219089.1"/>
    </source>
</evidence>
<dbReference type="Proteomes" id="UP001152836">
    <property type="component" value="Unassembled WGS sequence"/>
</dbReference>
<evidence type="ECO:0000256" key="1">
    <source>
        <dbReference type="SAM" id="MobiDB-lite"/>
    </source>
</evidence>
<dbReference type="EMBL" id="CALSGD010001572">
    <property type="protein sequence ID" value="CAH7219089.1"/>
    <property type="molecule type" value="Genomic_DNA"/>
</dbReference>
<gene>
    <name evidence="2" type="primary">Rcan2</name>
    <name evidence="2" type="ORF">PHOROB_LOCUS15187</name>
</gene>
<dbReference type="AlphaFoldDB" id="A0AAV0A4V0"/>
<evidence type="ECO:0000313" key="3">
    <source>
        <dbReference type="Proteomes" id="UP001152836"/>
    </source>
</evidence>
<protein>
    <submittedName>
        <fullName evidence="2">Rcan2 protein</fullName>
    </submittedName>
</protein>
<proteinExistence type="predicted"/>
<sequence length="29" mass="3294">MEEEEDPKTSPKPKIIQTRRPGLPPSMSN</sequence>
<keyword evidence="3" id="KW-1185">Reference proteome</keyword>
<feature type="region of interest" description="Disordered" evidence="1">
    <location>
        <begin position="1"/>
        <end position="29"/>
    </location>
</feature>
<organism evidence="2 3">
    <name type="scientific">Phodopus roborovskii</name>
    <name type="common">Roborovski's desert hamster</name>
    <name type="synonym">Cricetulus roborovskii</name>
    <dbReference type="NCBI Taxonomy" id="109678"/>
    <lineage>
        <taxon>Eukaryota</taxon>
        <taxon>Metazoa</taxon>
        <taxon>Chordata</taxon>
        <taxon>Craniata</taxon>
        <taxon>Vertebrata</taxon>
        <taxon>Euteleostomi</taxon>
        <taxon>Mammalia</taxon>
        <taxon>Eutheria</taxon>
        <taxon>Euarchontoglires</taxon>
        <taxon>Glires</taxon>
        <taxon>Rodentia</taxon>
        <taxon>Myomorpha</taxon>
        <taxon>Muroidea</taxon>
        <taxon>Cricetidae</taxon>
        <taxon>Cricetinae</taxon>
        <taxon>Phodopus</taxon>
    </lineage>
</organism>